<proteinExistence type="predicted"/>
<protein>
    <submittedName>
        <fullName evidence="1">2873_t:CDS:1</fullName>
    </submittedName>
</protein>
<organism evidence="1 2">
    <name type="scientific">Funneliformis geosporum</name>
    <dbReference type="NCBI Taxonomy" id="1117311"/>
    <lineage>
        <taxon>Eukaryota</taxon>
        <taxon>Fungi</taxon>
        <taxon>Fungi incertae sedis</taxon>
        <taxon>Mucoromycota</taxon>
        <taxon>Glomeromycotina</taxon>
        <taxon>Glomeromycetes</taxon>
        <taxon>Glomerales</taxon>
        <taxon>Glomeraceae</taxon>
        <taxon>Funneliformis</taxon>
    </lineage>
</organism>
<name>A0A9W4T5R3_9GLOM</name>
<sequence>MAGKTRILLEAMFNVFNTNGENSFIELAMIIPFILGRFLKPCHIKAETLNNWLTTSGIRQNSAVSKLCMCWAIEAKALKL</sequence>
<feature type="non-terminal residue" evidence="1">
    <location>
        <position position="80"/>
    </location>
</feature>
<dbReference type="EMBL" id="CAMKVN010009794">
    <property type="protein sequence ID" value="CAI2193560.1"/>
    <property type="molecule type" value="Genomic_DNA"/>
</dbReference>
<dbReference type="OrthoDB" id="2414281at2759"/>
<reference evidence="1" key="1">
    <citation type="submission" date="2022-08" db="EMBL/GenBank/DDBJ databases">
        <authorList>
            <person name="Kallberg Y."/>
            <person name="Tangrot J."/>
            <person name="Rosling A."/>
        </authorList>
    </citation>
    <scope>NUCLEOTIDE SEQUENCE</scope>
    <source>
        <strain evidence="1">Wild A</strain>
    </source>
</reference>
<keyword evidence="2" id="KW-1185">Reference proteome</keyword>
<dbReference type="AlphaFoldDB" id="A0A9W4T5R3"/>
<evidence type="ECO:0000313" key="2">
    <source>
        <dbReference type="Proteomes" id="UP001153678"/>
    </source>
</evidence>
<accession>A0A9W4T5R3</accession>
<dbReference type="Proteomes" id="UP001153678">
    <property type="component" value="Unassembled WGS sequence"/>
</dbReference>
<comment type="caution">
    <text evidence="1">The sequence shown here is derived from an EMBL/GenBank/DDBJ whole genome shotgun (WGS) entry which is preliminary data.</text>
</comment>
<evidence type="ECO:0000313" key="1">
    <source>
        <dbReference type="EMBL" id="CAI2193560.1"/>
    </source>
</evidence>
<gene>
    <name evidence="1" type="ORF">FWILDA_LOCUS16136</name>
</gene>